<feature type="transmembrane region" description="Helical" evidence="10">
    <location>
        <begin position="275"/>
        <end position="294"/>
    </location>
</feature>
<keyword evidence="7 10" id="KW-1133">Transmembrane helix</keyword>
<dbReference type="AlphaFoldDB" id="A0A410JZB1"/>
<dbReference type="GO" id="GO:0005304">
    <property type="term" value="F:L-valine transmembrane transporter activity"/>
    <property type="evidence" value="ECO:0007669"/>
    <property type="project" value="TreeGrafter"/>
</dbReference>
<comment type="subcellular location">
    <subcellularLocation>
        <location evidence="1">Cell membrane</location>
        <topology evidence="1">Multi-pass membrane protein</topology>
    </subcellularLocation>
</comment>
<name>A0A410JZB1_9BACT</name>
<keyword evidence="4" id="KW-0997">Cell inner membrane</keyword>
<keyword evidence="8 10" id="KW-0472">Membrane</keyword>
<evidence type="ECO:0000256" key="1">
    <source>
        <dbReference type="ARBA" id="ARBA00004651"/>
    </source>
</evidence>
<feature type="transmembrane region" description="Helical" evidence="10">
    <location>
        <begin position="197"/>
        <end position="220"/>
    </location>
</feature>
<keyword evidence="5 10" id="KW-0812">Transmembrane</keyword>
<dbReference type="PANTHER" id="PTHR11795:SF371">
    <property type="entry name" value="HIGH-AFFINITY BRANCHED-CHAIN AMINO ACID TRANSPORT SYSTEM PERMEASE PROTEIN LIVH"/>
    <property type="match status" value="1"/>
</dbReference>
<feature type="transmembrane region" description="Helical" evidence="10">
    <location>
        <begin position="142"/>
        <end position="168"/>
    </location>
</feature>
<evidence type="ECO:0000256" key="7">
    <source>
        <dbReference type="ARBA" id="ARBA00022989"/>
    </source>
</evidence>
<feature type="transmembrane region" description="Helical" evidence="10">
    <location>
        <begin position="68"/>
        <end position="87"/>
    </location>
</feature>
<feature type="transmembrane region" description="Helical" evidence="10">
    <location>
        <begin position="42"/>
        <end position="62"/>
    </location>
</feature>
<dbReference type="GO" id="GO:0042941">
    <property type="term" value="P:D-alanine transmembrane transport"/>
    <property type="evidence" value="ECO:0007669"/>
    <property type="project" value="TreeGrafter"/>
</dbReference>
<dbReference type="Pfam" id="PF02653">
    <property type="entry name" value="BPD_transp_2"/>
    <property type="match status" value="1"/>
</dbReference>
<evidence type="ECO:0000313" key="11">
    <source>
        <dbReference type="EMBL" id="QAR33504.1"/>
    </source>
</evidence>
<keyword evidence="12" id="KW-1185">Reference proteome</keyword>
<evidence type="ECO:0000256" key="6">
    <source>
        <dbReference type="ARBA" id="ARBA00022970"/>
    </source>
</evidence>
<dbReference type="GO" id="GO:0015190">
    <property type="term" value="F:L-leucine transmembrane transporter activity"/>
    <property type="evidence" value="ECO:0007669"/>
    <property type="project" value="TreeGrafter"/>
</dbReference>
<feature type="transmembrane region" description="Helical" evidence="10">
    <location>
        <begin position="12"/>
        <end position="30"/>
    </location>
</feature>
<dbReference type="GO" id="GO:0015808">
    <property type="term" value="P:L-alanine transport"/>
    <property type="evidence" value="ECO:0007669"/>
    <property type="project" value="TreeGrafter"/>
</dbReference>
<keyword evidence="3" id="KW-1003">Cell membrane</keyword>
<evidence type="ECO:0000256" key="5">
    <source>
        <dbReference type="ARBA" id="ARBA00022692"/>
    </source>
</evidence>
<dbReference type="InterPro" id="IPR001851">
    <property type="entry name" value="ABC_transp_permease"/>
</dbReference>
<dbReference type="KEGG" id="gtl:EP073_08840"/>
<organism evidence="11 12">
    <name type="scientific">Geovibrio thiophilus</name>
    <dbReference type="NCBI Taxonomy" id="139438"/>
    <lineage>
        <taxon>Bacteria</taxon>
        <taxon>Pseudomonadati</taxon>
        <taxon>Deferribacterota</taxon>
        <taxon>Deferribacteres</taxon>
        <taxon>Deferribacterales</taxon>
        <taxon>Geovibrionaceae</taxon>
        <taxon>Geovibrio</taxon>
    </lineage>
</organism>
<evidence type="ECO:0000256" key="8">
    <source>
        <dbReference type="ARBA" id="ARBA00023136"/>
    </source>
</evidence>
<gene>
    <name evidence="11" type="ORF">EP073_08840</name>
</gene>
<proteinExistence type="inferred from homology"/>
<feature type="transmembrane region" description="Helical" evidence="10">
    <location>
        <begin position="99"/>
        <end position="122"/>
    </location>
</feature>
<accession>A0A410JZB1</accession>
<dbReference type="GO" id="GO:0015188">
    <property type="term" value="F:L-isoleucine transmembrane transporter activity"/>
    <property type="evidence" value="ECO:0007669"/>
    <property type="project" value="TreeGrafter"/>
</dbReference>
<evidence type="ECO:0000256" key="10">
    <source>
        <dbReference type="SAM" id="Phobius"/>
    </source>
</evidence>
<evidence type="ECO:0000313" key="12">
    <source>
        <dbReference type="Proteomes" id="UP000287502"/>
    </source>
</evidence>
<dbReference type="GO" id="GO:0005886">
    <property type="term" value="C:plasma membrane"/>
    <property type="evidence" value="ECO:0007669"/>
    <property type="project" value="UniProtKB-SubCell"/>
</dbReference>
<dbReference type="GO" id="GO:0015192">
    <property type="term" value="F:L-phenylalanine transmembrane transporter activity"/>
    <property type="evidence" value="ECO:0007669"/>
    <property type="project" value="TreeGrafter"/>
</dbReference>
<dbReference type="EMBL" id="CP035108">
    <property type="protein sequence ID" value="QAR33504.1"/>
    <property type="molecule type" value="Genomic_DNA"/>
</dbReference>
<evidence type="ECO:0000256" key="3">
    <source>
        <dbReference type="ARBA" id="ARBA00022475"/>
    </source>
</evidence>
<evidence type="ECO:0000256" key="9">
    <source>
        <dbReference type="ARBA" id="ARBA00037998"/>
    </source>
</evidence>
<dbReference type="PANTHER" id="PTHR11795">
    <property type="entry name" value="BRANCHED-CHAIN AMINO ACID TRANSPORT SYSTEM PERMEASE PROTEIN LIVH"/>
    <property type="match status" value="1"/>
</dbReference>
<evidence type="ECO:0000256" key="4">
    <source>
        <dbReference type="ARBA" id="ARBA00022519"/>
    </source>
</evidence>
<reference evidence="11 12" key="1">
    <citation type="submission" date="2019-01" db="EMBL/GenBank/DDBJ databases">
        <title>Geovibrio thiophilus DSM 11263, complete genome.</title>
        <authorList>
            <person name="Spring S."/>
            <person name="Bunk B."/>
            <person name="Sproer C."/>
        </authorList>
    </citation>
    <scope>NUCLEOTIDE SEQUENCE [LARGE SCALE GENOMIC DNA]</scope>
    <source>
        <strain evidence="11 12">DSM 11263</strain>
    </source>
</reference>
<dbReference type="InterPro" id="IPR052157">
    <property type="entry name" value="BCAA_transport_permease"/>
</dbReference>
<dbReference type="RefSeq" id="WP_128466790.1">
    <property type="nucleotide sequence ID" value="NZ_CP035108.1"/>
</dbReference>
<keyword evidence="6" id="KW-0029">Amino-acid transport</keyword>
<dbReference type="GO" id="GO:1903806">
    <property type="term" value="P:L-isoleucine import across plasma membrane"/>
    <property type="evidence" value="ECO:0007669"/>
    <property type="project" value="TreeGrafter"/>
</dbReference>
<dbReference type="OrthoDB" id="9807115at2"/>
<sequence>MDIFLQQVVNGLIIGSIYALVALGYTMVYGVMKLINFAHGDLVALSAYIGLMFYTQLIGMGVMPQSMVVIMVFVLTALVAAAVALLVERVAYRPLRTAPRLSAVVSALGASMMIQNGIMLIWGPNITIFPSDILPAASWTVYGISITFVQAAMIIITLVLMVSLTLFINYTKMGTAIRASAINQDVAKLMGINVNMIIMIIFVVGAVLGSVGGLFIGMYYRGISFNLGWIYGLNAFIAAILGGIGNIPGSMVGGYMLGLFTALIAGYVSSSWAEAFTFILLILILIVRPTGILGERVAEKV</sequence>
<dbReference type="Proteomes" id="UP000287502">
    <property type="component" value="Chromosome"/>
</dbReference>
<protein>
    <submittedName>
        <fullName evidence="11">Branched-chain amino acid ABC transporter permease</fullName>
    </submittedName>
</protein>
<evidence type="ECO:0000256" key="2">
    <source>
        <dbReference type="ARBA" id="ARBA00022448"/>
    </source>
</evidence>
<keyword evidence="2" id="KW-0813">Transport</keyword>
<comment type="similarity">
    <text evidence="9">Belongs to the binding-protein-dependent transport system permease family. LivHM subfamily.</text>
</comment>
<dbReference type="CDD" id="cd06582">
    <property type="entry name" value="TM_PBP1_LivH_like"/>
    <property type="match status" value="1"/>
</dbReference>